<dbReference type="InterPro" id="IPR036612">
    <property type="entry name" value="KH_dom_type_1_sf"/>
</dbReference>
<dbReference type="PROSITE" id="PS50084">
    <property type="entry name" value="KH_TYPE_1"/>
    <property type="match status" value="2"/>
</dbReference>
<sequence length="328" mass="36484">MSSSSLKTRDSAETSGEHISRSARVLLSLLEAEILVGKEEDDTMTTSLKGVETQKNVKLALSEIKEGCSDRILLIQSEDAKTVSETLKKILESFTGDDEVTLKLLQQEHKFHFLKILLPSPTELDFENVTNKNQVTTARLLFSNSAISAIIGKNGAVIKKLMDENDLRILASKHYLPDSEDRVLELQGLPSAIGNAWLQISQLNMEPRSENTFSERKYSPHLAKALRGSADRAAEFRSTVMIPEEFVGALVGRGGNRIANLRKYTKTKILIESQDSAKETSSQKRTFVIVGNLERNVQIAEKMLFSNLETERGRRKADSYGKPAENSS</sequence>
<dbReference type="Gene3D" id="3.30.1370.10">
    <property type="entry name" value="K Homology domain, type 1"/>
    <property type="match status" value="2"/>
</dbReference>
<evidence type="ECO:0000256" key="3">
    <source>
        <dbReference type="PROSITE-ProRule" id="PRU00117"/>
    </source>
</evidence>
<reference evidence="5 6" key="1">
    <citation type="journal article" date="2012" name="FEMS Yeast Res.">
        <title>The genome sequence of the wine yeast VIN7 reveals an allotriploid hybrid genome with Saccharomyces cerevisiae and Saccharomyces kudriavzevii origins.</title>
        <authorList>
            <person name="Borneman A.R."/>
            <person name="Desany B.A."/>
            <person name="Riches D."/>
            <person name="Affourtit J.P."/>
            <person name="Forgan A.H."/>
            <person name="Pretorius I.S."/>
            <person name="Egholm M."/>
            <person name="Chambers P.J."/>
        </authorList>
    </citation>
    <scope>NUCLEOTIDE SEQUENCE [LARGE SCALE GENOMIC DNA]</scope>
    <source>
        <strain evidence="5 6">VIN7</strain>
    </source>
</reference>
<gene>
    <name evidence="5" type="ORF">VIN7_5601</name>
</gene>
<dbReference type="GO" id="GO:0003723">
    <property type="term" value="F:RNA binding"/>
    <property type="evidence" value="ECO:0007669"/>
    <property type="project" value="UniProtKB-UniRule"/>
</dbReference>
<organism evidence="5 6">
    <name type="scientific">Saccharomyces cerevisiae x Saccharomyces kudriavzevii (strain VIN7)</name>
    <name type="common">Yeast</name>
    <dbReference type="NCBI Taxonomy" id="1095631"/>
    <lineage>
        <taxon>Eukaryota</taxon>
        <taxon>Fungi</taxon>
        <taxon>Dikarya</taxon>
        <taxon>Ascomycota</taxon>
        <taxon>Saccharomycotina</taxon>
        <taxon>Saccharomycetes</taxon>
        <taxon>Saccharomycetales</taxon>
        <taxon>Saccharomycetaceae</taxon>
        <taxon>Saccharomyces</taxon>
    </lineage>
</organism>
<protein>
    <submittedName>
        <fullName evidence="5">Hek2p</fullName>
    </submittedName>
</protein>
<dbReference type="PANTHER" id="PTHR10288">
    <property type="entry name" value="KH DOMAIN CONTAINING RNA BINDING PROTEIN"/>
    <property type="match status" value="1"/>
</dbReference>
<evidence type="ECO:0000313" key="5">
    <source>
        <dbReference type="EMBL" id="EHN03665.1"/>
    </source>
</evidence>
<name>H0GRA0_SACCK</name>
<dbReference type="InterPro" id="IPR004087">
    <property type="entry name" value="KH_dom"/>
</dbReference>
<keyword evidence="2 3" id="KW-0694">RNA-binding</keyword>
<dbReference type="PhylomeDB" id="H0GRA0"/>
<evidence type="ECO:0000313" key="6">
    <source>
        <dbReference type="Proteomes" id="UP000009009"/>
    </source>
</evidence>
<keyword evidence="1" id="KW-0677">Repeat</keyword>
<feature type="domain" description="K Homology" evidence="4">
    <location>
        <begin position="134"/>
        <end position="205"/>
    </location>
</feature>
<dbReference type="Proteomes" id="UP000009009">
    <property type="component" value="Unassembled WGS sequence"/>
</dbReference>
<dbReference type="Pfam" id="PF00013">
    <property type="entry name" value="KH_1"/>
    <property type="match status" value="2"/>
</dbReference>
<dbReference type="InterPro" id="IPR004088">
    <property type="entry name" value="KH_dom_type_1"/>
</dbReference>
<comment type="caution">
    <text evidence="5">The sequence shown here is derived from an EMBL/GenBank/DDBJ whole genome shotgun (WGS) entry which is preliminary data.</text>
</comment>
<dbReference type="AlphaFoldDB" id="H0GRA0"/>
<dbReference type="CDD" id="cd00105">
    <property type="entry name" value="KH-I"/>
    <property type="match status" value="1"/>
</dbReference>
<dbReference type="SUPFAM" id="SSF54791">
    <property type="entry name" value="Eukaryotic type KH-domain (KH-domain type I)"/>
    <property type="match status" value="2"/>
</dbReference>
<dbReference type="OrthoDB" id="442947at2759"/>
<dbReference type="EMBL" id="AGVY01000131">
    <property type="protein sequence ID" value="EHN03665.1"/>
    <property type="molecule type" value="Genomic_DNA"/>
</dbReference>
<accession>H0GRA0</accession>
<keyword evidence="6" id="KW-1185">Reference proteome</keyword>
<proteinExistence type="predicted"/>
<evidence type="ECO:0000256" key="1">
    <source>
        <dbReference type="ARBA" id="ARBA00022737"/>
    </source>
</evidence>
<evidence type="ECO:0000256" key="2">
    <source>
        <dbReference type="ARBA" id="ARBA00022884"/>
    </source>
</evidence>
<feature type="domain" description="K Homology" evidence="4">
    <location>
        <begin position="234"/>
        <end position="309"/>
    </location>
</feature>
<evidence type="ECO:0000259" key="4">
    <source>
        <dbReference type="SMART" id="SM00322"/>
    </source>
</evidence>
<dbReference type="HOGENOM" id="CLU_022670_2_0_1"/>
<dbReference type="SMART" id="SM00322">
    <property type="entry name" value="KH"/>
    <property type="match status" value="2"/>
</dbReference>